<comment type="caution">
    <text evidence="1">The sequence shown here is derived from an EMBL/GenBank/DDBJ whole genome shotgun (WGS) entry which is preliminary data.</text>
</comment>
<proteinExistence type="predicted"/>
<protein>
    <submittedName>
        <fullName evidence="1">Uu.00g107230.m01.CDS01</fullName>
    </submittedName>
</protein>
<name>A0AAI8YFZ4_9PEZI</name>
<dbReference type="AlphaFoldDB" id="A0AAI8YFZ4"/>
<sequence length="94" mass="10678">MLTLRDNQEHDDPRAKLFNVYIDNDFGRLDPLVDASCAMSCACEIIDFPDMDKDNFGYIAVTRASLPLTFPDPVNTFHHPVSTSIRRSAHQRLP</sequence>
<dbReference type="EMBL" id="CAUWAG010000004">
    <property type="protein sequence ID" value="CAJ2503329.1"/>
    <property type="molecule type" value="Genomic_DNA"/>
</dbReference>
<evidence type="ECO:0000313" key="2">
    <source>
        <dbReference type="Proteomes" id="UP001295740"/>
    </source>
</evidence>
<dbReference type="Proteomes" id="UP001295740">
    <property type="component" value="Unassembled WGS sequence"/>
</dbReference>
<accession>A0AAI8YFZ4</accession>
<organism evidence="1 2">
    <name type="scientific">Anthostomella pinea</name>
    <dbReference type="NCBI Taxonomy" id="933095"/>
    <lineage>
        <taxon>Eukaryota</taxon>
        <taxon>Fungi</taxon>
        <taxon>Dikarya</taxon>
        <taxon>Ascomycota</taxon>
        <taxon>Pezizomycotina</taxon>
        <taxon>Sordariomycetes</taxon>
        <taxon>Xylariomycetidae</taxon>
        <taxon>Xylariales</taxon>
        <taxon>Xylariaceae</taxon>
        <taxon>Anthostomella</taxon>
    </lineage>
</organism>
<evidence type="ECO:0000313" key="1">
    <source>
        <dbReference type="EMBL" id="CAJ2503329.1"/>
    </source>
</evidence>
<keyword evidence="2" id="KW-1185">Reference proteome</keyword>
<gene>
    <name evidence="1" type="ORF">KHLLAP_LOCUS3797</name>
</gene>
<reference evidence="1" key="1">
    <citation type="submission" date="2023-10" db="EMBL/GenBank/DDBJ databases">
        <authorList>
            <person name="Hackl T."/>
        </authorList>
    </citation>
    <scope>NUCLEOTIDE SEQUENCE</scope>
</reference>